<feature type="chain" id="PRO_5043980193" description="Lipoprotein" evidence="1">
    <location>
        <begin position="25"/>
        <end position="534"/>
    </location>
</feature>
<accession>A0AAW3FDT1</accession>
<comment type="caution">
    <text evidence="2">The sequence shown here is derived from an EMBL/GenBank/DDBJ whole genome shotgun (WGS) entry which is preliminary data.</text>
</comment>
<evidence type="ECO:0000313" key="3">
    <source>
        <dbReference type="Proteomes" id="UP000029533"/>
    </source>
</evidence>
<proteinExistence type="predicted"/>
<organism evidence="2 3">
    <name type="scientific">Prevotella histicola JCM 15637 = DNF00424</name>
    <dbReference type="NCBI Taxonomy" id="1236504"/>
    <lineage>
        <taxon>Bacteria</taxon>
        <taxon>Pseudomonadati</taxon>
        <taxon>Bacteroidota</taxon>
        <taxon>Bacteroidia</taxon>
        <taxon>Bacteroidales</taxon>
        <taxon>Prevotellaceae</taxon>
        <taxon>Prevotella</taxon>
    </lineage>
</organism>
<sequence>MRKLTFKSRILSLAVLCGLTLALASCTNEDIAQNGNQTDNEKNLTIFSTGETPATRTSMESNGIFYWEAGDKIWVKDDNGTWQQSSNSPTNRTASFKFKVPGKFTKGSTYKVYYPGQNGSQNQVTIAASQSQTEPNTTTHFGTSGDCGIADAAWSNIENGFTFTLDHKASYLLFLLRASNFSLYDCYLTKIEVISDNDIASTYTLDQTSGKLIGGGSGNQIVLTTKNPNPGTANYNGFPLNNRITSAATNGAYMVIKPGTHNLKVRYWVKDIATGTEGYITKILGSKNYDQNKYYNITANLDINNYSGNNYYMWDAQKPYWYGYEWYHLQNGWQPILPNGKTGTGTSTSAFYPKSKTTDPLRWYNGTFPGYHKSNSATTTLFQTLPNANELSWYTMKGDPHWDDDILWTTMGHLYKGGMWLKKKSVLQSEGNYNTERSADGVTDLRITYKYYNNVASFSPLSATEINKYFFLPTLGGYTGSMFFGTGVYGYYWSSSAFSEESGHEAYALQITRGEVYVYQNGGRGTGMIVQAFE</sequence>
<evidence type="ECO:0000313" key="2">
    <source>
        <dbReference type="EMBL" id="KGF25235.1"/>
    </source>
</evidence>
<dbReference type="RefSeq" id="WP_036870788.1">
    <property type="nucleotide sequence ID" value="NZ_JRNJ01000090.1"/>
</dbReference>
<evidence type="ECO:0008006" key="4">
    <source>
        <dbReference type="Google" id="ProtNLM"/>
    </source>
</evidence>
<keyword evidence="1" id="KW-0732">Signal</keyword>
<evidence type="ECO:0000256" key="1">
    <source>
        <dbReference type="SAM" id="SignalP"/>
    </source>
</evidence>
<dbReference type="PROSITE" id="PS51257">
    <property type="entry name" value="PROKAR_LIPOPROTEIN"/>
    <property type="match status" value="1"/>
</dbReference>
<dbReference type="AlphaFoldDB" id="A0AAW3FDT1"/>
<gene>
    <name evidence="2" type="ORF">HMPREF2132_10155</name>
</gene>
<dbReference type="CDD" id="cd13120">
    <property type="entry name" value="BF2867_like_N"/>
    <property type="match status" value="1"/>
</dbReference>
<protein>
    <recommendedName>
        <fullName evidence="4">Lipoprotein</fullName>
    </recommendedName>
</protein>
<feature type="signal peptide" evidence="1">
    <location>
        <begin position="1"/>
        <end position="24"/>
    </location>
</feature>
<dbReference type="Proteomes" id="UP000029533">
    <property type="component" value="Unassembled WGS sequence"/>
</dbReference>
<dbReference type="EMBL" id="JRNJ01000090">
    <property type="protein sequence ID" value="KGF25235.1"/>
    <property type="molecule type" value="Genomic_DNA"/>
</dbReference>
<reference evidence="2 3" key="1">
    <citation type="submission" date="2014-07" db="EMBL/GenBank/DDBJ databases">
        <authorList>
            <person name="McCorrison J."/>
            <person name="Sanka R."/>
            <person name="Torralba M."/>
            <person name="Gillis M."/>
            <person name="Haft D.H."/>
            <person name="Methe B."/>
            <person name="Sutton G."/>
            <person name="Nelson K.E."/>
        </authorList>
    </citation>
    <scope>NUCLEOTIDE SEQUENCE [LARGE SCALE GENOMIC DNA]</scope>
    <source>
        <strain evidence="2 3">DNF00424</strain>
    </source>
</reference>
<name>A0AAW3FDT1_9BACT</name>